<feature type="compositionally biased region" description="Basic and acidic residues" evidence="1">
    <location>
        <begin position="1"/>
        <end position="20"/>
    </location>
</feature>
<name>A0A1S4KNM0_IXOSC</name>
<dbReference type="EnsemblMetazoa" id="ISCW001680-RA">
    <property type="protein sequence ID" value="ISCW001680-PA"/>
    <property type="gene ID" value="ISCW001680"/>
</dbReference>
<dbReference type="Proteomes" id="UP000001555">
    <property type="component" value="Unassembled WGS sequence"/>
</dbReference>
<dbReference type="EMBL" id="ABJB010169441">
    <property type="status" value="NOT_ANNOTATED_CDS"/>
    <property type="molecule type" value="Genomic_DNA"/>
</dbReference>
<evidence type="ECO:0000313" key="2">
    <source>
        <dbReference type="EnsemblMetazoa" id="ISCW001680-PA"/>
    </source>
</evidence>
<accession>A0A1S4KNM0</accession>
<dbReference type="VEuPathDB" id="VectorBase:ISCI001680"/>
<proteinExistence type="predicted"/>
<sequence length="72" mass="8506">EADDAKVRKKKADNAKEDKKKNIRHKNYMEKKQTTLRRENARVRQTHISLQTTKTKSKRDRRSICCVSSTAF</sequence>
<keyword evidence="3" id="KW-1185">Reference proteome</keyword>
<feature type="region of interest" description="Disordered" evidence="1">
    <location>
        <begin position="51"/>
        <end position="72"/>
    </location>
</feature>
<reference evidence="2" key="2">
    <citation type="submission" date="2020-05" db="UniProtKB">
        <authorList>
            <consortium name="EnsemblMetazoa"/>
        </authorList>
    </citation>
    <scope>IDENTIFICATION</scope>
    <source>
        <strain evidence="2">wikel</strain>
    </source>
</reference>
<dbReference type="InParanoid" id="A0A1S4KNM0"/>
<protein>
    <submittedName>
        <fullName evidence="2">Uncharacterized protein</fullName>
    </submittedName>
</protein>
<organism evidence="2 3">
    <name type="scientific">Ixodes scapularis</name>
    <name type="common">Black-legged tick</name>
    <name type="synonym">Deer tick</name>
    <dbReference type="NCBI Taxonomy" id="6945"/>
    <lineage>
        <taxon>Eukaryota</taxon>
        <taxon>Metazoa</taxon>
        <taxon>Ecdysozoa</taxon>
        <taxon>Arthropoda</taxon>
        <taxon>Chelicerata</taxon>
        <taxon>Arachnida</taxon>
        <taxon>Acari</taxon>
        <taxon>Parasitiformes</taxon>
        <taxon>Ixodida</taxon>
        <taxon>Ixodoidea</taxon>
        <taxon>Ixodidae</taxon>
        <taxon>Ixodinae</taxon>
        <taxon>Ixodes</taxon>
    </lineage>
</organism>
<dbReference type="VEuPathDB" id="VectorBase:ISCW001680"/>
<feature type="region of interest" description="Disordered" evidence="1">
    <location>
        <begin position="1"/>
        <end position="22"/>
    </location>
</feature>
<evidence type="ECO:0000313" key="3">
    <source>
        <dbReference type="Proteomes" id="UP000001555"/>
    </source>
</evidence>
<dbReference type="AlphaFoldDB" id="A0A1S4KNM0"/>
<reference evidence="3" key="1">
    <citation type="submission" date="2008-03" db="EMBL/GenBank/DDBJ databases">
        <title>Annotation of Ixodes scapularis.</title>
        <authorList>
            <consortium name="Ixodes scapularis Genome Project Consortium"/>
            <person name="Caler E."/>
            <person name="Hannick L.I."/>
            <person name="Bidwell S."/>
            <person name="Joardar V."/>
            <person name="Thiagarajan M."/>
            <person name="Amedeo P."/>
            <person name="Galinsky K.J."/>
            <person name="Schobel S."/>
            <person name="Inman J."/>
            <person name="Hostetler J."/>
            <person name="Miller J."/>
            <person name="Hammond M."/>
            <person name="Megy K."/>
            <person name="Lawson D."/>
            <person name="Kodira C."/>
            <person name="Sutton G."/>
            <person name="Meyer J."/>
            <person name="Hill C.A."/>
            <person name="Birren B."/>
            <person name="Nene V."/>
            <person name="Collins F."/>
            <person name="Alarcon-Chaidez F."/>
            <person name="Wikel S."/>
            <person name="Strausberg R."/>
        </authorList>
    </citation>
    <scope>NUCLEOTIDE SEQUENCE [LARGE SCALE GENOMIC DNA]</scope>
    <source>
        <strain evidence="3">Wikel</strain>
    </source>
</reference>
<evidence type="ECO:0000256" key="1">
    <source>
        <dbReference type="SAM" id="MobiDB-lite"/>
    </source>
</evidence>